<protein>
    <submittedName>
        <fullName evidence="1">Uncharacterized protein</fullName>
    </submittedName>
</protein>
<accession>A0A382WW38</accession>
<evidence type="ECO:0000313" key="1">
    <source>
        <dbReference type="EMBL" id="SVD63042.1"/>
    </source>
</evidence>
<sequence length="54" mass="6008">MVFFPSLLFSFSIISFFLKTSSCRQDEFSTFTVSVPCSIFSGLVFSAMFSPTTS</sequence>
<dbReference type="AlphaFoldDB" id="A0A382WW38"/>
<proteinExistence type="predicted"/>
<gene>
    <name evidence="1" type="ORF">METZ01_LOCUS415896</name>
</gene>
<reference evidence="1" key="1">
    <citation type="submission" date="2018-05" db="EMBL/GenBank/DDBJ databases">
        <authorList>
            <person name="Lanie J.A."/>
            <person name="Ng W.-L."/>
            <person name="Kazmierczak K.M."/>
            <person name="Andrzejewski T.M."/>
            <person name="Davidsen T.M."/>
            <person name="Wayne K.J."/>
            <person name="Tettelin H."/>
            <person name="Glass J.I."/>
            <person name="Rusch D."/>
            <person name="Podicherti R."/>
            <person name="Tsui H.-C.T."/>
            <person name="Winkler M.E."/>
        </authorList>
    </citation>
    <scope>NUCLEOTIDE SEQUENCE</scope>
</reference>
<name>A0A382WW38_9ZZZZ</name>
<organism evidence="1">
    <name type="scientific">marine metagenome</name>
    <dbReference type="NCBI Taxonomy" id="408172"/>
    <lineage>
        <taxon>unclassified sequences</taxon>
        <taxon>metagenomes</taxon>
        <taxon>ecological metagenomes</taxon>
    </lineage>
</organism>
<feature type="non-terminal residue" evidence="1">
    <location>
        <position position="54"/>
    </location>
</feature>
<dbReference type="EMBL" id="UINC01162990">
    <property type="protein sequence ID" value="SVD63042.1"/>
    <property type="molecule type" value="Genomic_DNA"/>
</dbReference>